<evidence type="ECO:0000313" key="2">
    <source>
        <dbReference type="EMBL" id="ODV78240.1"/>
    </source>
</evidence>
<dbReference type="STRING" id="984487.A0A1E4SFJ8"/>
<keyword evidence="1" id="KW-0812">Transmembrane</keyword>
<organism evidence="2 3">
    <name type="scientific">Suhomyces tanzawaensis NRRL Y-17324</name>
    <dbReference type="NCBI Taxonomy" id="984487"/>
    <lineage>
        <taxon>Eukaryota</taxon>
        <taxon>Fungi</taxon>
        <taxon>Dikarya</taxon>
        <taxon>Ascomycota</taxon>
        <taxon>Saccharomycotina</taxon>
        <taxon>Pichiomycetes</taxon>
        <taxon>Debaryomycetaceae</taxon>
        <taxon>Suhomyces</taxon>
    </lineage>
</organism>
<name>A0A1E4SFJ8_9ASCO</name>
<keyword evidence="1" id="KW-0472">Membrane</keyword>
<keyword evidence="3" id="KW-1185">Reference proteome</keyword>
<dbReference type="Proteomes" id="UP000094285">
    <property type="component" value="Unassembled WGS sequence"/>
</dbReference>
<proteinExistence type="predicted"/>
<reference evidence="3" key="1">
    <citation type="submission" date="2016-05" db="EMBL/GenBank/DDBJ databases">
        <title>Comparative genomics of biotechnologically important yeasts.</title>
        <authorList>
            <consortium name="DOE Joint Genome Institute"/>
            <person name="Riley R."/>
            <person name="Haridas S."/>
            <person name="Wolfe K.H."/>
            <person name="Lopes M.R."/>
            <person name="Hittinger C.T."/>
            <person name="Goker M."/>
            <person name="Salamov A."/>
            <person name="Wisecaver J."/>
            <person name="Long T.M."/>
            <person name="Aerts A.L."/>
            <person name="Barry K."/>
            <person name="Choi C."/>
            <person name="Clum A."/>
            <person name="Coughlan A.Y."/>
            <person name="Deshpande S."/>
            <person name="Douglass A.P."/>
            <person name="Hanson S.J."/>
            <person name="Klenk H.-P."/>
            <person name="Labutti K."/>
            <person name="Lapidus A."/>
            <person name="Lindquist E."/>
            <person name="Lipzen A."/>
            <person name="Meier-Kolthoff J.P."/>
            <person name="Ohm R.A."/>
            <person name="Otillar R.P."/>
            <person name="Pangilinan J."/>
            <person name="Peng Y."/>
            <person name="Rokas A."/>
            <person name="Rosa C.A."/>
            <person name="Scheuner C."/>
            <person name="Sibirny A.A."/>
            <person name="Slot J.C."/>
            <person name="Stielow J.B."/>
            <person name="Sun H."/>
            <person name="Kurtzman C.P."/>
            <person name="Blackwell M."/>
            <person name="Grigoriev I.V."/>
            <person name="Jeffries T.W."/>
        </authorList>
    </citation>
    <scope>NUCLEOTIDE SEQUENCE [LARGE SCALE GENOMIC DNA]</scope>
    <source>
        <strain evidence="3">NRRL Y-17324</strain>
    </source>
</reference>
<evidence type="ECO:0008006" key="4">
    <source>
        <dbReference type="Google" id="ProtNLM"/>
    </source>
</evidence>
<dbReference type="AlphaFoldDB" id="A0A1E4SFJ8"/>
<evidence type="ECO:0000256" key="1">
    <source>
        <dbReference type="SAM" id="Phobius"/>
    </source>
</evidence>
<dbReference type="GeneID" id="30985854"/>
<feature type="transmembrane region" description="Helical" evidence="1">
    <location>
        <begin position="77"/>
        <end position="95"/>
    </location>
</feature>
<protein>
    <recommendedName>
        <fullName evidence="4">t-SNARE coiled-coil homology domain-containing protein</fullName>
    </recommendedName>
</protein>
<evidence type="ECO:0000313" key="3">
    <source>
        <dbReference type="Proteomes" id="UP000094285"/>
    </source>
</evidence>
<accession>A0A1E4SFJ8</accession>
<dbReference type="RefSeq" id="XP_020063362.1">
    <property type="nucleotide sequence ID" value="XM_020211718.1"/>
</dbReference>
<sequence length="98" mass="11554">MSDLLYSHREQQNNQRFDDLAQTLHQFRNTVNNDINGYVQQENLVLDSLNDNFGQLMHQVKQTSGELRNVMTRNASLSRIVFVILIAFIVIWTIYKLR</sequence>
<dbReference type="OrthoDB" id="3063237at2759"/>
<keyword evidence="1" id="KW-1133">Transmembrane helix</keyword>
<dbReference type="EMBL" id="KV453913">
    <property type="protein sequence ID" value="ODV78240.1"/>
    <property type="molecule type" value="Genomic_DNA"/>
</dbReference>
<gene>
    <name evidence="2" type="ORF">CANTADRAFT_90609</name>
</gene>